<comment type="cofactor">
    <cofactor evidence="1">
        <name>NAD(+)</name>
        <dbReference type="ChEBI" id="CHEBI:57540"/>
    </cofactor>
</comment>
<sequence length="374" mass="43145">MEYKRSIMITGGAGFIGSHVVRLFVRKYPEYRIINVDKLTYAGNLENLKDVENSSNYVFERADICDFERICGLMRSYDVDGVIHLAAESHVDRSIRDPFTFARTNVMGTLSLLEAARRYWEGLPGGYEGRRFYHISTDEVYGALELTRPEGVPGSGECGGGPFGDDFFREDTGYRPHSPYSASKASSDHFVRAYHDTYGMPTIVTNCSNNYGPYQFPEKLIPLFINNIRHRKPLPVYGKGENVRDWLYVEDHARAIDLIFHEGRIAETYNIGGFNEWKNIDIVKVLIRTVDRLLGRAEGEDMGLITFVTDRKGHDMRYAIDSGKLKRELGWEPSLQFEEGIEKTVRWYLENQEWMDRVTSGEYEKYYEQMYAGR</sequence>
<dbReference type="CDD" id="cd05246">
    <property type="entry name" value="dTDP_GD_SDR_e"/>
    <property type="match status" value="1"/>
</dbReference>
<dbReference type="Pfam" id="PF01370">
    <property type="entry name" value="Epimerase"/>
    <property type="match status" value="1"/>
</dbReference>
<reference evidence="3" key="1">
    <citation type="submission" date="2020-10" db="EMBL/GenBank/DDBJ databases">
        <authorList>
            <person name="Gilroy R."/>
        </authorList>
    </citation>
    <scope>NUCLEOTIDE SEQUENCE</scope>
    <source>
        <strain evidence="3">ChiHecec2B26-709</strain>
    </source>
</reference>
<accession>A0A9D1GLA6</accession>
<dbReference type="GO" id="GO:0009225">
    <property type="term" value="P:nucleotide-sugar metabolic process"/>
    <property type="evidence" value="ECO:0007669"/>
    <property type="project" value="InterPro"/>
</dbReference>
<dbReference type="InterPro" id="IPR036291">
    <property type="entry name" value="NAD(P)-bd_dom_sf"/>
</dbReference>
<dbReference type="Gene3D" id="3.90.25.10">
    <property type="entry name" value="UDP-galactose 4-epimerase, domain 1"/>
    <property type="match status" value="1"/>
</dbReference>
<dbReference type="PANTHER" id="PTHR43000">
    <property type="entry name" value="DTDP-D-GLUCOSE 4,6-DEHYDRATASE-RELATED"/>
    <property type="match status" value="1"/>
</dbReference>
<dbReference type="NCBIfam" id="TIGR01181">
    <property type="entry name" value="dTDP_gluc_dehyt"/>
    <property type="match status" value="1"/>
</dbReference>
<dbReference type="Gene3D" id="3.40.50.720">
    <property type="entry name" value="NAD(P)-binding Rossmann-like Domain"/>
    <property type="match status" value="1"/>
</dbReference>
<comment type="similarity">
    <text evidence="1">Belongs to the NAD(P)-dependent epimerase/dehydratase family. dTDP-glucose dehydratase subfamily.</text>
</comment>
<protein>
    <recommendedName>
        <fullName evidence="1">dTDP-glucose 4,6-dehydratase</fullName>
        <ecNumber evidence="1">4.2.1.46</ecNumber>
    </recommendedName>
</protein>
<evidence type="ECO:0000313" key="3">
    <source>
        <dbReference type="EMBL" id="HIT46246.1"/>
    </source>
</evidence>
<reference evidence="3" key="2">
    <citation type="journal article" date="2021" name="PeerJ">
        <title>Extensive microbial diversity within the chicken gut microbiome revealed by metagenomics and culture.</title>
        <authorList>
            <person name="Gilroy R."/>
            <person name="Ravi A."/>
            <person name="Getino M."/>
            <person name="Pursley I."/>
            <person name="Horton D.L."/>
            <person name="Alikhan N.F."/>
            <person name="Baker D."/>
            <person name="Gharbi K."/>
            <person name="Hall N."/>
            <person name="Watson M."/>
            <person name="Adriaenssens E.M."/>
            <person name="Foster-Nyarko E."/>
            <person name="Jarju S."/>
            <person name="Secka A."/>
            <person name="Antonio M."/>
            <person name="Oren A."/>
            <person name="Chaudhuri R.R."/>
            <person name="La Ragione R."/>
            <person name="Hildebrand F."/>
            <person name="Pallen M.J."/>
        </authorList>
    </citation>
    <scope>NUCLEOTIDE SEQUENCE</scope>
    <source>
        <strain evidence="3">ChiHecec2B26-709</strain>
    </source>
</reference>
<dbReference type="SUPFAM" id="SSF51735">
    <property type="entry name" value="NAD(P)-binding Rossmann-fold domains"/>
    <property type="match status" value="1"/>
</dbReference>
<feature type="domain" description="NAD-dependent epimerase/dehydratase" evidence="2">
    <location>
        <begin position="7"/>
        <end position="272"/>
    </location>
</feature>
<comment type="catalytic activity">
    <reaction evidence="1">
        <text>dTDP-alpha-D-glucose = dTDP-4-dehydro-6-deoxy-alpha-D-glucose + H2O</text>
        <dbReference type="Rhea" id="RHEA:17221"/>
        <dbReference type="ChEBI" id="CHEBI:15377"/>
        <dbReference type="ChEBI" id="CHEBI:57477"/>
        <dbReference type="ChEBI" id="CHEBI:57649"/>
        <dbReference type="EC" id="4.2.1.46"/>
    </reaction>
</comment>
<name>A0A9D1GLA6_9BACT</name>
<dbReference type="Proteomes" id="UP000886881">
    <property type="component" value="Unassembled WGS sequence"/>
</dbReference>
<comment type="caution">
    <text evidence="3">The sequence shown here is derived from an EMBL/GenBank/DDBJ whole genome shotgun (WGS) entry which is preliminary data.</text>
</comment>
<gene>
    <name evidence="3" type="primary">rfbB</name>
    <name evidence="3" type="ORF">IAC35_00115</name>
</gene>
<dbReference type="GO" id="GO:0008460">
    <property type="term" value="F:dTDP-glucose 4,6-dehydratase activity"/>
    <property type="evidence" value="ECO:0007669"/>
    <property type="project" value="UniProtKB-EC"/>
</dbReference>
<organism evidence="3 4">
    <name type="scientific">Candidatus Cryptobacteroides merdipullorum</name>
    <dbReference type="NCBI Taxonomy" id="2840771"/>
    <lineage>
        <taxon>Bacteria</taxon>
        <taxon>Pseudomonadati</taxon>
        <taxon>Bacteroidota</taxon>
        <taxon>Bacteroidia</taxon>
        <taxon>Bacteroidales</taxon>
        <taxon>Candidatus Cryptobacteroides</taxon>
    </lineage>
</organism>
<dbReference type="EC" id="4.2.1.46" evidence="1"/>
<dbReference type="InterPro" id="IPR001509">
    <property type="entry name" value="Epimerase_deHydtase"/>
</dbReference>
<evidence type="ECO:0000256" key="1">
    <source>
        <dbReference type="RuleBase" id="RU004473"/>
    </source>
</evidence>
<dbReference type="InterPro" id="IPR005888">
    <property type="entry name" value="dTDP_Gluc_deHydtase"/>
</dbReference>
<evidence type="ECO:0000313" key="4">
    <source>
        <dbReference type="Proteomes" id="UP000886881"/>
    </source>
</evidence>
<keyword evidence="1 3" id="KW-0456">Lyase</keyword>
<dbReference type="EMBL" id="DVLC01000003">
    <property type="protein sequence ID" value="HIT46246.1"/>
    <property type="molecule type" value="Genomic_DNA"/>
</dbReference>
<dbReference type="AlphaFoldDB" id="A0A9D1GLA6"/>
<evidence type="ECO:0000259" key="2">
    <source>
        <dbReference type="Pfam" id="PF01370"/>
    </source>
</evidence>
<proteinExistence type="inferred from homology"/>